<dbReference type="PANTHER" id="PTHR43722:SF1">
    <property type="entry name" value="PROLINE IMINOPEPTIDASE"/>
    <property type="match status" value="1"/>
</dbReference>
<organism evidence="1">
    <name type="scientific">hydrothermal vent metagenome</name>
    <dbReference type="NCBI Taxonomy" id="652676"/>
    <lineage>
        <taxon>unclassified sequences</taxon>
        <taxon>metagenomes</taxon>
        <taxon>ecological metagenomes</taxon>
    </lineage>
</organism>
<sequence length="146" mass="16545">RDDMVAAYYQRLTSSNELQRMSAAKAWSKWEGRTSTLHPSKTVVDHFSEPHNALSLARIECHYFTHDSFLEPNQILRDANYLADIPGVIVQGRYDVVCPMQSAWDLYHAWPNAVMQIIPDAGHSALETGIIDALVRATDDFARRLS</sequence>
<dbReference type="GO" id="GO:0006508">
    <property type="term" value="P:proteolysis"/>
    <property type="evidence" value="ECO:0007669"/>
    <property type="project" value="InterPro"/>
</dbReference>
<name>A0A3B1AK78_9ZZZZ</name>
<proteinExistence type="predicted"/>
<dbReference type="GO" id="GO:0005737">
    <property type="term" value="C:cytoplasm"/>
    <property type="evidence" value="ECO:0007669"/>
    <property type="project" value="InterPro"/>
</dbReference>
<gene>
    <name evidence="1" type="ORF">MNBD_GAMMA19-49</name>
</gene>
<keyword evidence="1" id="KW-0378">Hydrolase</keyword>
<dbReference type="PANTHER" id="PTHR43722">
    <property type="entry name" value="PROLINE IMINOPEPTIDASE"/>
    <property type="match status" value="1"/>
</dbReference>
<keyword evidence="1" id="KW-0031">Aminopeptidase</keyword>
<evidence type="ECO:0000313" key="1">
    <source>
        <dbReference type="EMBL" id="VAX02111.1"/>
    </source>
</evidence>
<accession>A0A3B1AK78</accession>
<reference evidence="1" key="1">
    <citation type="submission" date="2018-06" db="EMBL/GenBank/DDBJ databases">
        <authorList>
            <person name="Zhirakovskaya E."/>
        </authorList>
    </citation>
    <scope>NUCLEOTIDE SEQUENCE</scope>
</reference>
<feature type="non-terminal residue" evidence="1">
    <location>
        <position position="1"/>
    </location>
</feature>
<keyword evidence="1" id="KW-0645">Protease</keyword>
<dbReference type="EC" id="3.4.11.5" evidence="1"/>
<dbReference type="EMBL" id="UOFV01000289">
    <property type="protein sequence ID" value="VAX02111.1"/>
    <property type="molecule type" value="Genomic_DNA"/>
</dbReference>
<dbReference type="AlphaFoldDB" id="A0A3B1AK78"/>
<dbReference type="Gene3D" id="3.40.50.1820">
    <property type="entry name" value="alpha/beta hydrolase"/>
    <property type="match status" value="1"/>
</dbReference>
<dbReference type="SUPFAM" id="SSF53474">
    <property type="entry name" value="alpha/beta-Hydrolases"/>
    <property type="match status" value="1"/>
</dbReference>
<protein>
    <submittedName>
        <fullName evidence="1">Proline iminopeptidase</fullName>
        <ecNumber evidence="1">3.4.11.5</ecNumber>
    </submittedName>
</protein>
<dbReference type="InterPro" id="IPR005944">
    <property type="entry name" value="Pro_iminopeptidase"/>
</dbReference>
<dbReference type="InterPro" id="IPR029058">
    <property type="entry name" value="AB_hydrolase_fold"/>
</dbReference>
<dbReference type="GO" id="GO:0004177">
    <property type="term" value="F:aminopeptidase activity"/>
    <property type="evidence" value="ECO:0007669"/>
    <property type="project" value="UniProtKB-KW"/>
</dbReference>